<dbReference type="InterPro" id="IPR000843">
    <property type="entry name" value="HTH_LacI"/>
</dbReference>
<reference evidence="5 6" key="1">
    <citation type="submission" date="2016-10" db="EMBL/GenBank/DDBJ databases">
        <authorList>
            <person name="de Groot N.N."/>
        </authorList>
    </citation>
    <scope>NUCLEOTIDE SEQUENCE [LARGE SCALE GENOMIC DNA]</scope>
    <source>
        <strain evidence="5 6">DSM 16213</strain>
    </source>
</reference>
<accession>A0A1H8CUM6</accession>
<dbReference type="PROSITE" id="PS50943">
    <property type="entry name" value="HTH_CROC1"/>
    <property type="match status" value="1"/>
</dbReference>
<evidence type="ECO:0000256" key="1">
    <source>
        <dbReference type="ARBA" id="ARBA00023015"/>
    </source>
</evidence>
<dbReference type="CDD" id="cd06267">
    <property type="entry name" value="PBP1_LacI_sugar_binding-like"/>
    <property type="match status" value="1"/>
</dbReference>
<evidence type="ECO:0000259" key="4">
    <source>
        <dbReference type="PROSITE" id="PS50943"/>
    </source>
</evidence>
<feature type="domain" description="HTH cro/C1-type" evidence="4">
    <location>
        <begin position="16"/>
        <end position="59"/>
    </location>
</feature>
<sequence>MEKTTPPDGKKPQIATMEALSVAIGVSRPTLSRYFQDPASVSRSSVDRIREGLERVEYVPNFFATRMNRKSTGMIGVIIPYLNDLFFTRLLEAIEIAAMEAGFTVISQCSHSDPAIEARAVETFMSMNVDGALVVPLGNQSDLDACKRLNARLPLVLVDSRPKPLSELDFIGTDHVQSTGLMTEYLCRVGAPPVFLAMPRVNFNAVERENAYLSKMHELGHAPMVIGTDSLNEDGHFEAHGQVVLAEQFARGALVDATILAVNDRVALGALRAAWQYGLQPGALRHGGLRIAGHDDFPLCDYTTPRITTVSQNVDAIGRAAVARLTDRIRAENKADGQIVQLFDGVLKVRESA</sequence>
<dbReference type="SUPFAM" id="SSF53822">
    <property type="entry name" value="Periplasmic binding protein-like I"/>
    <property type="match status" value="1"/>
</dbReference>
<keyword evidence="6" id="KW-1185">Reference proteome</keyword>
<keyword evidence="2" id="KW-0238">DNA-binding</keyword>
<keyword evidence="1" id="KW-0805">Transcription regulation</keyword>
<keyword evidence="3" id="KW-0804">Transcription</keyword>
<dbReference type="CDD" id="cd01392">
    <property type="entry name" value="HTH_LacI"/>
    <property type="match status" value="1"/>
</dbReference>
<dbReference type="STRING" id="245187.SAMN04488003_107118"/>
<dbReference type="InterPro" id="IPR028082">
    <property type="entry name" value="Peripla_BP_I"/>
</dbReference>
<name>A0A1H8CUM6_9RHOB</name>
<dbReference type="PANTHER" id="PTHR30146:SF109">
    <property type="entry name" value="HTH-TYPE TRANSCRIPTIONAL REGULATOR GALS"/>
    <property type="match status" value="1"/>
</dbReference>
<dbReference type="Gene3D" id="3.40.50.2300">
    <property type="match status" value="2"/>
</dbReference>
<dbReference type="SMART" id="SM00354">
    <property type="entry name" value="HTH_LACI"/>
    <property type="match status" value="1"/>
</dbReference>
<evidence type="ECO:0000256" key="2">
    <source>
        <dbReference type="ARBA" id="ARBA00023125"/>
    </source>
</evidence>
<organism evidence="5 6">
    <name type="scientific">Loktanella fryxellensis</name>
    <dbReference type="NCBI Taxonomy" id="245187"/>
    <lineage>
        <taxon>Bacteria</taxon>
        <taxon>Pseudomonadati</taxon>
        <taxon>Pseudomonadota</taxon>
        <taxon>Alphaproteobacteria</taxon>
        <taxon>Rhodobacterales</taxon>
        <taxon>Roseobacteraceae</taxon>
        <taxon>Loktanella</taxon>
    </lineage>
</organism>
<evidence type="ECO:0000313" key="5">
    <source>
        <dbReference type="EMBL" id="SEM98823.1"/>
    </source>
</evidence>
<evidence type="ECO:0000313" key="6">
    <source>
        <dbReference type="Proteomes" id="UP000199585"/>
    </source>
</evidence>
<protein>
    <submittedName>
        <fullName evidence="5">Transcriptional regulator, LacI family</fullName>
    </submittedName>
</protein>
<dbReference type="InterPro" id="IPR001387">
    <property type="entry name" value="Cro/C1-type_HTH"/>
</dbReference>
<dbReference type="SUPFAM" id="SSF47413">
    <property type="entry name" value="lambda repressor-like DNA-binding domains"/>
    <property type="match status" value="1"/>
</dbReference>
<dbReference type="RefSeq" id="WP_245731412.1">
    <property type="nucleotide sequence ID" value="NZ_FOCI01000007.1"/>
</dbReference>
<dbReference type="Proteomes" id="UP000199585">
    <property type="component" value="Unassembled WGS sequence"/>
</dbReference>
<dbReference type="InterPro" id="IPR046335">
    <property type="entry name" value="LacI/GalR-like_sensor"/>
</dbReference>
<dbReference type="InterPro" id="IPR010982">
    <property type="entry name" value="Lambda_DNA-bd_dom_sf"/>
</dbReference>
<dbReference type="PANTHER" id="PTHR30146">
    <property type="entry name" value="LACI-RELATED TRANSCRIPTIONAL REPRESSOR"/>
    <property type="match status" value="1"/>
</dbReference>
<dbReference type="Gene3D" id="1.10.260.40">
    <property type="entry name" value="lambda repressor-like DNA-binding domains"/>
    <property type="match status" value="1"/>
</dbReference>
<dbReference type="GO" id="GO:0003700">
    <property type="term" value="F:DNA-binding transcription factor activity"/>
    <property type="evidence" value="ECO:0007669"/>
    <property type="project" value="TreeGrafter"/>
</dbReference>
<dbReference type="AlphaFoldDB" id="A0A1H8CUM6"/>
<dbReference type="EMBL" id="FOCI01000007">
    <property type="protein sequence ID" value="SEM98823.1"/>
    <property type="molecule type" value="Genomic_DNA"/>
</dbReference>
<gene>
    <name evidence="5" type="ORF">SAMN04488003_107118</name>
</gene>
<dbReference type="Pfam" id="PF13377">
    <property type="entry name" value="Peripla_BP_3"/>
    <property type="match status" value="1"/>
</dbReference>
<evidence type="ECO:0000256" key="3">
    <source>
        <dbReference type="ARBA" id="ARBA00023163"/>
    </source>
</evidence>
<dbReference type="GO" id="GO:0000976">
    <property type="term" value="F:transcription cis-regulatory region binding"/>
    <property type="evidence" value="ECO:0007669"/>
    <property type="project" value="TreeGrafter"/>
</dbReference>
<proteinExistence type="predicted"/>